<organism evidence="2 3">
    <name type="scientific">Parnassius mnemosyne</name>
    <name type="common">clouded apollo</name>
    <dbReference type="NCBI Taxonomy" id="213953"/>
    <lineage>
        <taxon>Eukaryota</taxon>
        <taxon>Metazoa</taxon>
        <taxon>Ecdysozoa</taxon>
        <taxon>Arthropoda</taxon>
        <taxon>Hexapoda</taxon>
        <taxon>Insecta</taxon>
        <taxon>Pterygota</taxon>
        <taxon>Neoptera</taxon>
        <taxon>Endopterygota</taxon>
        <taxon>Lepidoptera</taxon>
        <taxon>Glossata</taxon>
        <taxon>Ditrysia</taxon>
        <taxon>Papilionoidea</taxon>
        <taxon>Papilionidae</taxon>
        <taxon>Parnassiinae</taxon>
        <taxon>Parnassini</taxon>
        <taxon>Parnassius</taxon>
        <taxon>Driopa</taxon>
    </lineage>
</organism>
<dbReference type="SMART" id="SM00451">
    <property type="entry name" value="ZnF_U1"/>
    <property type="match status" value="3"/>
</dbReference>
<dbReference type="Proteomes" id="UP001314205">
    <property type="component" value="Unassembled WGS sequence"/>
</dbReference>
<feature type="domain" description="U1-type" evidence="1">
    <location>
        <begin position="111"/>
        <end position="146"/>
    </location>
</feature>
<evidence type="ECO:0000313" key="3">
    <source>
        <dbReference type="Proteomes" id="UP001314205"/>
    </source>
</evidence>
<proteinExistence type="predicted"/>
<feature type="domain" description="U1-type" evidence="1">
    <location>
        <begin position="14"/>
        <end position="49"/>
    </location>
</feature>
<accession>A0AAV1L3V9</accession>
<keyword evidence="3" id="KW-1185">Reference proteome</keyword>
<feature type="domain" description="U1-type" evidence="1">
    <location>
        <begin position="58"/>
        <end position="92"/>
    </location>
</feature>
<evidence type="ECO:0000259" key="1">
    <source>
        <dbReference type="SMART" id="SM00451"/>
    </source>
</evidence>
<protein>
    <recommendedName>
        <fullName evidence="1">U1-type domain-containing protein</fullName>
    </recommendedName>
</protein>
<reference evidence="2 3" key="1">
    <citation type="submission" date="2023-11" db="EMBL/GenBank/DDBJ databases">
        <authorList>
            <person name="Hedman E."/>
            <person name="Englund M."/>
            <person name="Stromberg M."/>
            <person name="Nyberg Akerstrom W."/>
            <person name="Nylinder S."/>
            <person name="Jareborg N."/>
            <person name="Kallberg Y."/>
            <person name="Kronander E."/>
        </authorList>
    </citation>
    <scope>NUCLEOTIDE SEQUENCE [LARGE SCALE GENOMIC DNA]</scope>
</reference>
<name>A0AAV1L3V9_9NEOP</name>
<dbReference type="GO" id="GO:0003676">
    <property type="term" value="F:nucleic acid binding"/>
    <property type="evidence" value="ECO:0007669"/>
    <property type="project" value="InterPro"/>
</dbReference>
<dbReference type="GO" id="GO:0008270">
    <property type="term" value="F:zinc ion binding"/>
    <property type="evidence" value="ECO:0007669"/>
    <property type="project" value="InterPro"/>
</dbReference>
<gene>
    <name evidence="2" type="ORF">PARMNEM_LOCUS9614</name>
</gene>
<evidence type="ECO:0000313" key="2">
    <source>
        <dbReference type="EMBL" id="CAK1589062.1"/>
    </source>
</evidence>
<sequence length="248" mass="28760">MKTSVQFGIIANSKTRVRCIFCKVYIPKANKCIEQHINGSKHKENFELMTENGISFNTDILYCKPCKSYLPDNHSISEHIEGAAHANWVAAMDDLVDGEFIRLNAYLSSDTENVFCEVCKKNIHCTLQNIEEHVNSLNHRSHIVEKLKPINGIFRVNNEDEVWCKVCDEYIDSHVLNILEHIDEDDHHMEWFMEIEDLMEGQDMSIVNYLANEFEKFAYCNKCKVEIICNAQSIEQHVNSESHLNQFS</sequence>
<dbReference type="InterPro" id="IPR003604">
    <property type="entry name" value="Matrin/U1-like-C_Znf_C2H2"/>
</dbReference>
<comment type="caution">
    <text evidence="2">The sequence shown here is derived from an EMBL/GenBank/DDBJ whole genome shotgun (WGS) entry which is preliminary data.</text>
</comment>
<dbReference type="EMBL" id="CAVLGL010000083">
    <property type="protein sequence ID" value="CAK1589062.1"/>
    <property type="molecule type" value="Genomic_DNA"/>
</dbReference>
<dbReference type="AlphaFoldDB" id="A0AAV1L3V9"/>